<feature type="transmembrane region" description="Helical" evidence="7">
    <location>
        <begin position="531"/>
        <end position="551"/>
    </location>
</feature>
<name>A0A2C9VIR7_MANES</name>
<keyword evidence="5 7" id="KW-0472">Membrane</keyword>
<feature type="compositionally biased region" description="Polar residues" evidence="6">
    <location>
        <begin position="78"/>
        <end position="108"/>
    </location>
</feature>
<evidence type="ECO:0000256" key="1">
    <source>
        <dbReference type="ARBA" id="ARBA00004141"/>
    </source>
</evidence>
<evidence type="ECO:0000256" key="5">
    <source>
        <dbReference type="ARBA" id="ARBA00023136"/>
    </source>
</evidence>
<dbReference type="GO" id="GO:0022857">
    <property type="term" value="F:transmembrane transporter activity"/>
    <property type="evidence" value="ECO:0007669"/>
    <property type="project" value="InterPro"/>
</dbReference>
<evidence type="ECO:0000256" key="4">
    <source>
        <dbReference type="ARBA" id="ARBA00022989"/>
    </source>
</evidence>
<feature type="transmembrane region" description="Helical" evidence="7">
    <location>
        <begin position="353"/>
        <end position="370"/>
    </location>
</feature>
<dbReference type="EMBL" id="CM004393">
    <property type="protein sequence ID" value="OAY45368.1"/>
    <property type="molecule type" value="Genomic_DNA"/>
</dbReference>
<comment type="similarity">
    <text evidence="2">Belongs to the nucleobase:cation symporter-2 (NCS2) (TC 2.A.40) family.</text>
</comment>
<dbReference type="NCBIfam" id="NF037981">
    <property type="entry name" value="NCS2_1"/>
    <property type="match status" value="1"/>
</dbReference>
<sequence length="664" mass="71635">MGNDEMRVEMWVANCTCCQHTSPLDYFPTCPSRSHPFHCCQCVPSCPFCLQNKLAFGYCVLSCSFCPHPSTAPDGPTPETTKPVTEISNPGSETSETNKPGSETSETTKPGDKTTETSKPGDETPKTTKPGGGTPETTKPSRGGPGEPHRSTEDTIQFPISTNPSWSNPKLYGWGFQHCLVNVGSSLVVSSIMVNIGRGGNVEKAKAVQASLFAMGINTMLQIWIGTRLSVSMESSQAYTIPIISIALSTFSNYSDSLDSHQRYEEFMRRVQGASLISSIFQMVIGFSGLGKYFARHLSPLASVPLVTLTGLGLYVRGFPLVAKSIEIGLPALAILVFLTQFLPRIWKAKKEMVGQVAIVLSVSIVWIYAEILTAAGAYDNTTQQTQTYSRTDSSGLIDAAPWIKIPLPFQWGTPIFEAGDALSMMAASLVAVIEFLQSSGTFLASSKLSGAPPIPPSALTRGIGTQGIGTMIDAVFGTGNGSTASVEDAGLLGLTQVGSRRVVIVSAIFLVFLSMLGKVGAFFASIPLPIVGALHTLLFPYVASTGLEYLEYCNVNSFRSKLILGFSLFMGLSVPQYFKEYVFLTGHGPVHTGSTWFNDVIQVIFSSPPTVALIVAFFLDRTHTPRARSTWKDSGRHLKEQSDESEKTREIYDLITSLGDMCS</sequence>
<keyword evidence="3 7" id="KW-0812">Transmembrane</keyword>
<feature type="transmembrane region" description="Helical" evidence="7">
    <location>
        <begin position="297"/>
        <end position="316"/>
    </location>
</feature>
<feature type="transmembrane region" description="Helical" evidence="7">
    <location>
        <begin position="328"/>
        <end position="347"/>
    </location>
</feature>
<dbReference type="Proteomes" id="UP000091857">
    <property type="component" value="Chromosome 7"/>
</dbReference>
<feature type="region of interest" description="Disordered" evidence="6">
    <location>
        <begin position="71"/>
        <end position="162"/>
    </location>
</feature>
<proteinExistence type="inferred from homology"/>
<evidence type="ECO:0000256" key="2">
    <source>
        <dbReference type="ARBA" id="ARBA00008821"/>
    </source>
</evidence>
<keyword evidence="4 7" id="KW-1133">Transmembrane helix</keyword>
<evidence type="ECO:0000313" key="9">
    <source>
        <dbReference type="Proteomes" id="UP000091857"/>
    </source>
</evidence>
<dbReference type="InterPro" id="IPR006043">
    <property type="entry name" value="NCS2"/>
</dbReference>
<comment type="caution">
    <text evidence="8">The sequence shown here is derived from an EMBL/GenBank/DDBJ whole genome shotgun (WGS) entry which is preliminary data.</text>
</comment>
<dbReference type="Gramene" id="Manes.07G054700.1.v8.1">
    <property type="protein sequence ID" value="Manes.07G054700.1.v8.1.CDS"/>
    <property type="gene ID" value="Manes.07G054700.v8.1"/>
</dbReference>
<protein>
    <submittedName>
        <fullName evidence="8">Uncharacterized protein</fullName>
    </submittedName>
</protein>
<dbReference type="GO" id="GO:0016020">
    <property type="term" value="C:membrane"/>
    <property type="evidence" value="ECO:0007669"/>
    <property type="project" value="UniProtKB-SubCell"/>
</dbReference>
<evidence type="ECO:0000313" key="8">
    <source>
        <dbReference type="EMBL" id="OAY45368.1"/>
    </source>
</evidence>
<organism evidence="8 9">
    <name type="scientific">Manihot esculenta</name>
    <name type="common">Cassava</name>
    <name type="synonym">Jatropha manihot</name>
    <dbReference type="NCBI Taxonomy" id="3983"/>
    <lineage>
        <taxon>Eukaryota</taxon>
        <taxon>Viridiplantae</taxon>
        <taxon>Streptophyta</taxon>
        <taxon>Embryophyta</taxon>
        <taxon>Tracheophyta</taxon>
        <taxon>Spermatophyta</taxon>
        <taxon>Magnoliopsida</taxon>
        <taxon>eudicotyledons</taxon>
        <taxon>Gunneridae</taxon>
        <taxon>Pentapetalae</taxon>
        <taxon>rosids</taxon>
        <taxon>fabids</taxon>
        <taxon>Malpighiales</taxon>
        <taxon>Euphorbiaceae</taxon>
        <taxon>Crotonoideae</taxon>
        <taxon>Manihoteae</taxon>
        <taxon>Manihot</taxon>
    </lineage>
</organism>
<keyword evidence="9" id="KW-1185">Reference proteome</keyword>
<dbReference type="STRING" id="3983.A0A2C9VIR7"/>
<reference evidence="9" key="1">
    <citation type="journal article" date="2016" name="Nat. Biotechnol.">
        <title>Sequencing wild and cultivated cassava and related species reveals extensive interspecific hybridization and genetic diversity.</title>
        <authorList>
            <person name="Bredeson J.V."/>
            <person name="Lyons J.B."/>
            <person name="Prochnik S.E."/>
            <person name="Wu G.A."/>
            <person name="Ha C.M."/>
            <person name="Edsinger-Gonzales E."/>
            <person name="Grimwood J."/>
            <person name="Schmutz J."/>
            <person name="Rabbi I.Y."/>
            <person name="Egesi C."/>
            <person name="Nauluvula P."/>
            <person name="Lebot V."/>
            <person name="Ndunguru J."/>
            <person name="Mkamilo G."/>
            <person name="Bart R.S."/>
            <person name="Setter T.L."/>
            <person name="Gleadow R.M."/>
            <person name="Kulakow P."/>
            <person name="Ferguson M.E."/>
            <person name="Rounsley S."/>
            <person name="Rokhsar D.S."/>
        </authorList>
    </citation>
    <scope>NUCLEOTIDE SEQUENCE [LARGE SCALE GENOMIC DNA]</scope>
    <source>
        <strain evidence="9">cv. AM560-2</strain>
    </source>
</reference>
<feature type="transmembrane region" description="Helical" evidence="7">
    <location>
        <begin position="503"/>
        <end position="525"/>
    </location>
</feature>
<comment type="subcellular location">
    <subcellularLocation>
        <location evidence="1">Membrane</location>
        <topology evidence="1">Multi-pass membrane protein</topology>
    </subcellularLocation>
</comment>
<feature type="transmembrane region" description="Helical" evidence="7">
    <location>
        <begin position="601"/>
        <end position="620"/>
    </location>
</feature>
<dbReference type="PANTHER" id="PTHR11119">
    <property type="entry name" value="XANTHINE-URACIL / VITAMIN C PERMEASE FAMILY MEMBER"/>
    <property type="match status" value="1"/>
</dbReference>
<gene>
    <name evidence="8" type="ORF">MANES_07G054700v8</name>
</gene>
<feature type="transmembrane region" description="Helical" evidence="7">
    <location>
        <begin position="563"/>
        <end position="579"/>
    </location>
</feature>
<evidence type="ECO:0000256" key="3">
    <source>
        <dbReference type="ARBA" id="ARBA00022692"/>
    </source>
</evidence>
<accession>A0A2C9VIR7</accession>
<dbReference type="Pfam" id="PF00860">
    <property type="entry name" value="Xan_ur_permease"/>
    <property type="match status" value="1"/>
</dbReference>
<evidence type="ECO:0000256" key="7">
    <source>
        <dbReference type="SAM" id="Phobius"/>
    </source>
</evidence>
<evidence type="ECO:0000256" key="6">
    <source>
        <dbReference type="SAM" id="MobiDB-lite"/>
    </source>
</evidence>
<feature type="compositionally biased region" description="Basic and acidic residues" evidence="6">
    <location>
        <begin position="109"/>
        <end position="126"/>
    </location>
</feature>
<dbReference type="AlphaFoldDB" id="A0A2C9VIR7"/>